<feature type="region of interest" description="Disordered" evidence="1">
    <location>
        <begin position="122"/>
        <end position="147"/>
    </location>
</feature>
<name>A0A9X7PFE4_9ACTN</name>
<proteinExistence type="predicted"/>
<keyword evidence="3" id="KW-1185">Reference proteome</keyword>
<protein>
    <submittedName>
        <fullName evidence="2">Uncharacterized protein</fullName>
    </submittedName>
</protein>
<comment type="caution">
    <text evidence="2">The sequence shown here is derived from an EMBL/GenBank/DDBJ whole genome shotgun (WGS) entry which is preliminary data.</text>
</comment>
<dbReference type="EMBL" id="PXWG01000092">
    <property type="protein sequence ID" value="PSJ25990.1"/>
    <property type="molecule type" value="Genomic_DNA"/>
</dbReference>
<sequence length="147" mass="15543">MWCMTPPKRVVDEQKSVGLLLDTVGIPRAQDEMVPALVGLDLVESGLDLPPLVVESGELGRGRLTGIAEGGDQPSDVFASCPLRAYSAGGVERGWQARVRVGYCGLASTRARAGESAIRHGRLTARAAARRPGSGQSREANRRPGLP</sequence>
<gene>
    <name evidence="2" type="ORF">B7P34_25240</name>
</gene>
<dbReference type="AlphaFoldDB" id="A0A9X7PFE4"/>
<organism evidence="2 3">
    <name type="scientific">Streptosporangium nondiastaticum</name>
    <dbReference type="NCBI Taxonomy" id="35764"/>
    <lineage>
        <taxon>Bacteria</taxon>
        <taxon>Bacillati</taxon>
        <taxon>Actinomycetota</taxon>
        <taxon>Actinomycetes</taxon>
        <taxon>Streptosporangiales</taxon>
        <taxon>Streptosporangiaceae</taxon>
        <taxon>Streptosporangium</taxon>
    </lineage>
</organism>
<evidence type="ECO:0000313" key="3">
    <source>
        <dbReference type="Proteomes" id="UP000242427"/>
    </source>
</evidence>
<evidence type="ECO:0000256" key="1">
    <source>
        <dbReference type="SAM" id="MobiDB-lite"/>
    </source>
</evidence>
<evidence type="ECO:0000313" key="2">
    <source>
        <dbReference type="EMBL" id="PSJ25990.1"/>
    </source>
</evidence>
<accession>A0A9X7PFE4</accession>
<dbReference type="Proteomes" id="UP000242427">
    <property type="component" value="Unassembled WGS sequence"/>
</dbReference>
<reference evidence="2 3" key="1">
    <citation type="submission" date="2018-03" db="EMBL/GenBank/DDBJ databases">
        <title>Chitinolytic properties of Streptosporangium nondiastaticum TBG75A20.</title>
        <authorList>
            <person name="Gayathri V."/>
            <person name="Shiburaj S."/>
        </authorList>
    </citation>
    <scope>NUCLEOTIDE SEQUENCE [LARGE SCALE GENOMIC DNA]</scope>
    <source>
        <strain evidence="2 3">TBG75A20</strain>
    </source>
</reference>